<dbReference type="Gene3D" id="3.40.630.30">
    <property type="match status" value="1"/>
</dbReference>
<dbReference type="EMBL" id="JACVVX010000001">
    <property type="protein sequence ID" value="MBD0414083.1"/>
    <property type="molecule type" value="Genomic_DNA"/>
</dbReference>
<comment type="caution">
    <text evidence="2">The sequence shown here is derived from an EMBL/GenBank/DDBJ whole genome shotgun (WGS) entry which is preliminary data.</text>
</comment>
<name>A0A8J6PTZ3_9HYPH</name>
<dbReference type="RefSeq" id="WP_188163462.1">
    <property type="nucleotide sequence ID" value="NZ_JACVVX010000001.1"/>
</dbReference>
<proteinExistence type="predicted"/>
<sequence length="192" mass="21165">MTQISIRPARSEDLPRITDIYADAVNNGTATYELEAPSLEEMHKRYEALRADEYPYIVAEKDGAVIGYAYAGPFRARPAYRFIVEDSIYIAPEAKGAGVGKALMQALLDECIRLGFRQIVAVIGDGSPTSASVKLHERLGFEHTGAMPGSGYKHGRWLDTVLMQLSMNGGKTLPPDPHSVPERIFQARQRQG</sequence>
<dbReference type="AlphaFoldDB" id="A0A8J6PTZ3"/>
<dbReference type="InterPro" id="IPR000182">
    <property type="entry name" value="GNAT_dom"/>
</dbReference>
<dbReference type="PROSITE" id="PS51186">
    <property type="entry name" value="GNAT"/>
    <property type="match status" value="1"/>
</dbReference>
<dbReference type="GO" id="GO:0016747">
    <property type="term" value="F:acyltransferase activity, transferring groups other than amino-acyl groups"/>
    <property type="evidence" value="ECO:0007669"/>
    <property type="project" value="InterPro"/>
</dbReference>
<organism evidence="2 3">
    <name type="scientific">Oryzicola mucosus</name>
    <dbReference type="NCBI Taxonomy" id="2767425"/>
    <lineage>
        <taxon>Bacteria</taxon>
        <taxon>Pseudomonadati</taxon>
        <taxon>Pseudomonadota</taxon>
        <taxon>Alphaproteobacteria</taxon>
        <taxon>Hyphomicrobiales</taxon>
        <taxon>Phyllobacteriaceae</taxon>
        <taxon>Oryzicola</taxon>
    </lineage>
</organism>
<keyword evidence="3" id="KW-1185">Reference proteome</keyword>
<dbReference type="Pfam" id="PF13420">
    <property type="entry name" value="Acetyltransf_4"/>
    <property type="match status" value="1"/>
</dbReference>
<feature type="domain" description="N-acetyltransferase" evidence="1">
    <location>
        <begin position="4"/>
        <end position="168"/>
    </location>
</feature>
<dbReference type="SUPFAM" id="SSF55729">
    <property type="entry name" value="Acyl-CoA N-acyltransferases (Nat)"/>
    <property type="match status" value="1"/>
</dbReference>
<reference evidence="2" key="1">
    <citation type="submission" date="2020-09" db="EMBL/GenBank/DDBJ databases">
        <title>Genome seq and assembly of Tianweitania sp.</title>
        <authorList>
            <person name="Chhetri G."/>
        </authorList>
    </citation>
    <scope>NUCLEOTIDE SEQUENCE</scope>
    <source>
        <strain evidence="2">Rool2</strain>
    </source>
</reference>
<evidence type="ECO:0000313" key="3">
    <source>
        <dbReference type="Proteomes" id="UP000643405"/>
    </source>
</evidence>
<dbReference type="PANTHER" id="PTHR43072:SF8">
    <property type="entry name" value="ACYLTRANSFERASE FABY-RELATED"/>
    <property type="match status" value="1"/>
</dbReference>
<dbReference type="CDD" id="cd04301">
    <property type="entry name" value="NAT_SF"/>
    <property type="match status" value="1"/>
</dbReference>
<evidence type="ECO:0000313" key="2">
    <source>
        <dbReference type="EMBL" id="MBD0414083.1"/>
    </source>
</evidence>
<dbReference type="InterPro" id="IPR016181">
    <property type="entry name" value="Acyl_CoA_acyltransferase"/>
</dbReference>
<dbReference type="PANTHER" id="PTHR43072">
    <property type="entry name" value="N-ACETYLTRANSFERASE"/>
    <property type="match status" value="1"/>
</dbReference>
<protein>
    <submittedName>
        <fullName evidence="2">N-acetyltransferase family protein</fullName>
    </submittedName>
</protein>
<dbReference type="Proteomes" id="UP000643405">
    <property type="component" value="Unassembled WGS sequence"/>
</dbReference>
<evidence type="ECO:0000259" key="1">
    <source>
        <dbReference type="PROSITE" id="PS51186"/>
    </source>
</evidence>
<gene>
    <name evidence="2" type="ORF">ICI42_05400</name>
</gene>
<accession>A0A8J6PTZ3</accession>